<evidence type="ECO:0000256" key="1">
    <source>
        <dbReference type="SAM" id="MobiDB-lite"/>
    </source>
</evidence>
<organism evidence="2 3">
    <name type="scientific">Fusarium longipes</name>
    <dbReference type="NCBI Taxonomy" id="694270"/>
    <lineage>
        <taxon>Eukaryota</taxon>
        <taxon>Fungi</taxon>
        <taxon>Dikarya</taxon>
        <taxon>Ascomycota</taxon>
        <taxon>Pezizomycotina</taxon>
        <taxon>Sordariomycetes</taxon>
        <taxon>Hypocreomycetidae</taxon>
        <taxon>Hypocreales</taxon>
        <taxon>Nectriaceae</taxon>
        <taxon>Fusarium</taxon>
    </lineage>
</organism>
<feature type="region of interest" description="Disordered" evidence="1">
    <location>
        <begin position="184"/>
        <end position="213"/>
    </location>
</feature>
<dbReference type="EMBL" id="PXOG01000056">
    <property type="protein sequence ID" value="RGP78957.1"/>
    <property type="molecule type" value="Genomic_DNA"/>
</dbReference>
<dbReference type="Proteomes" id="UP000266234">
    <property type="component" value="Unassembled WGS sequence"/>
</dbReference>
<dbReference type="InterPro" id="IPR036915">
    <property type="entry name" value="Cyclin-like_sf"/>
</dbReference>
<comment type="caution">
    <text evidence="2">The sequence shown here is derived from an EMBL/GenBank/DDBJ whole genome shotgun (WGS) entry which is preliminary data.</text>
</comment>
<dbReference type="Gene3D" id="1.10.472.10">
    <property type="entry name" value="Cyclin-like"/>
    <property type="match status" value="1"/>
</dbReference>
<dbReference type="SUPFAM" id="SSF47954">
    <property type="entry name" value="Cyclin-like"/>
    <property type="match status" value="1"/>
</dbReference>
<gene>
    <name evidence="2" type="ORF">FLONG3_2863</name>
</gene>
<evidence type="ECO:0000313" key="3">
    <source>
        <dbReference type="Proteomes" id="UP000266234"/>
    </source>
</evidence>
<reference evidence="2 3" key="1">
    <citation type="journal article" date="2018" name="PLoS Pathog.">
        <title>Evolution of structural diversity of trichothecenes, a family of toxins produced by plant pathogenic and entomopathogenic fungi.</title>
        <authorList>
            <person name="Proctor R.H."/>
            <person name="McCormick S.P."/>
            <person name="Kim H.S."/>
            <person name="Cardoza R.E."/>
            <person name="Stanley A.M."/>
            <person name="Lindo L."/>
            <person name="Kelly A."/>
            <person name="Brown D.W."/>
            <person name="Lee T."/>
            <person name="Vaughan M.M."/>
            <person name="Alexander N.J."/>
            <person name="Busman M."/>
            <person name="Gutierrez S."/>
        </authorList>
    </citation>
    <scope>NUCLEOTIDE SEQUENCE [LARGE SCALE GENOMIC DNA]</scope>
    <source>
        <strain evidence="2 3">NRRL 20695</strain>
    </source>
</reference>
<keyword evidence="3" id="KW-1185">Reference proteome</keyword>
<evidence type="ECO:0000313" key="2">
    <source>
        <dbReference type="EMBL" id="RGP78957.1"/>
    </source>
</evidence>
<evidence type="ECO:0008006" key="4">
    <source>
        <dbReference type="Google" id="ProtNLM"/>
    </source>
</evidence>
<name>A0A395T361_9HYPO</name>
<dbReference type="AlphaFoldDB" id="A0A395T361"/>
<proteinExistence type="predicted"/>
<protein>
    <recommendedName>
        <fullName evidence="4">Cyclin N-terminal domain-containing protein</fullName>
    </recommendedName>
</protein>
<sequence>MDAAGALRHITWILQTLDPYFLPEPQPTIDAMLYEIIRYLLFDQVIVLAVIIYLQRLLFKIQLDPETMSNHRKSLVVVAMFRIVNKFVCDFPHQRTDNFVILGGIFDFLQADLNACETKILELMNWDLKIENEELTHLENVFQQRPPDAELPTDFHEQCLRILSRSREPTTFRLVRGSWLRNGNSEANGDSEADRRSETIGCSEYNGNSEANGTEDDEILKLMDC</sequence>
<accession>A0A395T361</accession>